<protein>
    <submittedName>
        <fullName evidence="1">Uncharacterized protein</fullName>
    </submittedName>
</protein>
<evidence type="ECO:0000313" key="2">
    <source>
        <dbReference type="Proteomes" id="UP000702425"/>
    </source>
</evidence>
<keyword evidence="2" id="KW-1185">Reference proteome</keyword>
<reference evidence="1 2" key="1">
    <citation type="journal article" date="2020" name="Sci. Rep.">
        <title>A novel cyanobacterial geosmin producer, revising GeoA distribution and dispersion patterns in Bacteria.</title>
        <authorList>
            <person name="Churro C."/>
            <person name="Semedo-Aguiar A.P."/>
            <person name="Silva A.D."/>
            <person name="Pereira-Leal J.B."/>
            <person name="Leite R.B."/>
        </authorList>
    </citation>
    <scope>NUCLEOTIDE SEQUENCE [LARGE SCALE GENOMIC DNA]</scope>
    <source>
        <strain evidence="1 2">IPMA8</strain>
    </source>
</reference>
<dbReference type="Proteomes" id="UP000702425">
    <property type="component" value="Unassembled WGS sequence"/>
</dbReference>
<sequence>MSPLIFNLIFCQNYMIFYTDPWLLNIEDLRVALVILSSARRIEAISSLHSSSPYVSVNVV</sequence>
<proteinExistence type="predicted"/>
<dbReference type="EMBL" id="SRRZ01000132">
    <property type="protein sequence ID" value="NQE37485.1"/>
    <property type="molecule type" value="Genomic_DNA"/>
</dbReference>
<gene>
    <name evidence="1" type="ORF">E5S67_05257</name>
</gene>
<comment type="caution">
    <text evidence="1">The sequence shown here is derived from an EMBL/GenBank/DDBJ whole genome shotgun (WGS) entry which is preliminary data.</text>
</comment>
<accession>A0ABX2D6F2</accession>
<evidence type="ECO:0000313" key="1">
    <source>
        <dbReference type="EMBL" id="NQE37485.1"/>
    </source>
</evidence>
<name>A0ABX2D6F2_9CYAN</name>
<organism evidence="1 2">
    <name type="scientific">Microcoleus asticus IPMA8</name>
    <dbReference type="NCBI Taxonomy" id="2563858"/>
    <lineage>
        <taxon>Bacteria</taxon>
        <taxon>Bacillati</taxon>
        <taxon>Cyanobacteriota</taxon>
        <taxon>Cyanophyceae</taxon>
        <taxon>Oscillatoriophycideae</taxon>
        <taxon>Oscillatoriales</taxon>
        <taxon>Microcoleaceae</taxon>
        <taxon>Microcoleus</taxon>
        <taxon>Microcoleus asticus</taxon>
    </lineage>
</organism>